<dbReference type="Gene3D" id="1.10.10.10">
    <property type="entry name" value="Winged helix-like DNA-binding domain superfamily/Winged helix DNA-binding domain"/>
    <property type="match status" value="2"/>
</dbReference>
<dbReference type="RefSeq" id="WP_167362019.1">
    <property type="nucleotide sequence ID" value="NZ_FNCO01000001.1"/>
</dbReference>
<gene>
    <name evidence="2" type="ORF">SAMN05216605_1011</name>
</gene>
<comment type="similarity">
    <text evidence="1">Belongs to the transposase 8 family.</text>
</comment>
<name>A0A1G7R1F9_9PSED</name>
<dbReference type="InterPro" id="IPR052057">
    <property type="entry name" value="IS150/IS1296_orfA-like"/>
</dbReference>
<feature type="non-terminal residue" evidence="2">
    <location>
        <position position="107"/>
    </location>
</feature>
<proteinExistence type="inferred from homology"/>
<dbReference type="GO" id="GO:0006313">
    <property type="term" value="P:DNA transposition"/>
    <property type="evidence" value="ECO:0007669"/>
    <property type="project" value="InterPro"/>
</dbReference>
<dbReference type="GO" id="GO:0004803">
    <property type="term" value="F:transposase activity"/>
    <property type="evidence" value="ECO:0007669"/>
    <property type="project" value="InterPro"/>
</dbReference>
<reference evidence="3" key="1">
    <citation type="submission" date="2016-10" db="EMBL/GenBank/DDBJ databases">
        <authorList>
            <person name="Varghese N."/>
            <person name="Submissions S."/>
        </authorList>
    </citation>
    <scope>NUCLEOTIDE SEQUENCE [LARGE SCALE GENOMIC DNA]</scope>
    <source>
        <strain evidence="3">ATCC 700689</strain>
    </source>
</reference>
<evidence type="ECO:0000313" key="3">
    <source>
        <dbReference type="Proteomes" id="UP000182894"/>
    </source>
</evidence>
<dbReference type="AlphaFoldDB" id="A0A1G7R1F9"/>
<evidence type="ECO:0000256" key="1">
    <source>
        <dbReference type="ARBA" id="ARBA00009964"/>
    </source>
</evidence>
<sequence>MTKYDPAFKLKLVKQCLAGSSTNGVAVKNGIGHSILQRWVRSYQQHGLPGLAKQYSRYDAQFKLSVLQRIEQDGLSDQQAAILFGIRGQNSIGEWKRLYHAGGINAL</sequence>
<dbReference type="Pfam" id="PF01527">
    <property type="entry name" value="HTH_Tnp_1"/>
    <property type="match status" value="1"/>
</dbReference>
<dbReference type="STRING" id="89065.SAMN05216605_1011"/>
<protein>
    <submittedName>
        <fullName evidence="2">Transposase</fullName>
    </submittedName>
</protein>
<dbReference type="PANTHER" id="PTHR33795">
    <property type="entry name" value="INSERTION ELEMENT IS150 PROTEIN INSJ"/>
    <property type="match status" value="1"/>
</dbReference>
<dbReference type="Proteomes" id="UP000182894">
    <property type="component" value="Unassembled WGS sequence"/>
</dbReference>
<dbReference type="InterPro" id="IPR002514">
    <property type="entry name" value="Transposase_8"/>
</dbReference>
<dbReference type="SUPFAM" id="SSF48295">
    <property type="entry name" value="TrpR-like"/>
    <property type="match status" value="1"/>
</dbReference>
<dbReference type="GO" id="GO:0043565">
    <property type="term" value="F:sequence-specific DNA binding"/>
    <property type="evidence" value="ECO:0007669"/>
    <property type="project" value="InterPro"/>
</dbReference>
<organism evidence="2 3">
    <name type="scientific">Pseudomonas abietaniphila</name>
    <dbReference type="NCBI Taxonomy" id="89065"/>
    <lineage>
        <taxon>Bacteria</taxon>
        <taxon>Pseudomonadati</taxon>
        <taxon>Pseudomonadota</taxon>
        <taxon>Gammaproteobacteria</taxon>
        <taxon>Pseudomonadales</taxon>
        <taxon>Pseudomonadaceae</taxon>
        <taxon>Pseudomonas</taxon>
    </lineage>
</organism>
<dbReference type="PANTHER" id="PTHR33795:SF1">
    <property type="entry name" value="INSERTION ELEMENT IS150 PROTEIN INSJ"/>
    <property type="match status" value="1"/>
</dbReference>
<accession>A0A1G7R1F9</accession>
<dbReference type="SUPFAM" id="SSF46689">
    <property type="entry name" value="Homeodomain-like"/>
    <property type="match status" value="1"/>
</dbReference>
<dbReference type="EMBL" id="FNCO01000001">
    <property type="protein sequence ID" value="SDG04612.1"/>
    <property type="molecule type" value="Genomic_DNA"/>
</dbReference>
<dbReference type="InterPro" id="IPR036388">
    <property type="entry name" value="WH-like_DNA-bd_sf"/>
</dbReference>
<keyword evidence="3" id="KW-1185">Reference proteome</keyword>
<dbReference type="InterPro" id="IPR010921">
    <property type="entry name" value="Trp_repressor/repl_initiator"/>
</dbReference>
<dbReference type="InterPro" id="IPR009057">
    <property type="entry name" value="Homeodomain-like_sf"/>
</dbReference>
<evidence type="ECO:0000313" key="2">
    <source>
        <dbReference type="EMBL" id="SDG04612.1"/>
    </source>
</evidence>